<evidence type="ECO:0000259" key="6">
    <source>
        <dbReference type="PROSITE" id="PS51007"/>
    </source>
</evidence>
<feature type="transmembrane region" description="Helical" evidence="5">
    <location>
        <begin position="16"/>
        <end position="40"/>
    </location>
</feature>
<evidence type="ECO:0000256" key="4">
    <source>
        <dbReference type="PROSITE-ProRule" id="PRU00433"/>
    </source>
</evidence>
<feature type="transmembrane region" description="Helical" evidence="5">
    <location>
        <begin position="134"/>
        <end position="161"/>
    </location>
</feature>
<feature type="transmembrane region" description="Helical" evidence="5">
    <location>
        <begin position="220"/>
        <end position="240"/>
    </location>
</feature>
<dbReference type="InterPro" id="IPR009056">
    <property type="entry name" value="Cyt_c-like_dom"/>
</dbReference>
<evidence type="ECO:0000313" key="8">
    <source>
        <dbReference type="Proteomes" id="UP001300012"/>
    </source>
</evidence>
<evidence type="ECO:0000256" key="2">
    <source>
        <dbReference type="ARBA" id="ARBA00022723"/>
    </source>
</evidence>
<dbReference type="Proteomes" id="UP001300012">
    <property type="component" value="Unassembled WGS sequence"/>
</dbReference>
<evidence type="ECO:0000256" key="3">
    <source>
        <dbReference type="ARBA" id="ARBA00023004"/>
    </source>
</evidence>
<gene>
    <name evidence="7" type="ORF">NV381_12710</name>
</gene>
<keyword evidence="1 4" id="KW-0349">Heme</keyword>
<keyword evidence="8" id="KW-1185">Reference proteome</keyword>
<feature type="transmembrane region" description="Helical" evidence="5">
    <location>
        <begin position="102"/>
        <end position="122"/>
    </location>
</feature>
<dbReference type="SUPFAM" id="SSF46626">
    <property type="entry name" value="Cytochrome c"/>
    <property type="match status" value="1"/>
</dbReference>
<comment type="caution">
    <text evidence="7">The sequence shown here is derived from an EMBL/GenBank/DDBJ whole genome shotgun (WGS) entry which is preliminary data.</text>
</comment>
<dbReference type="InterPro" id="IPR036909">
    <property type="entry name" value="Cyt_c-like_dom_sf"/>
</dbReference>
<keyword evidence="5" id="KW-1133">Transmembrane helix</keyword>
<accession>A0ABT1YIH0</accession>
<feature type="domain" description="Cytochrome c" evidence="6">
    <location>
        <begin position="357"/>
        <end position="432"/>
    </location>
</feature>
<name>A0ABT1YIH0_9BACL</name>
<reference evidence="7 8" key="1">
    <citation type="submission" date="2022-08" db="EMBL/GenBank/DDBJ databases">
        <title>Paenibacillus endoradicis sp. nov., Paenibacillus radicibacter sp. nov and Paenibacillus pararadicis sp. nov., three cold-adapted plant growth-promoting bacteria isolated from root of Larix gmelinii in Great Khingan.</title>
        <authorList>
            <person name="Xue H."/>
        </authorList>
    </citation>
    <scope>NUCLEOTIDE SEQUENCE [LARGE SCALE GENOMIC DNA]</scope>
    <source>
        <strain evidence="7 8">N5-1-1-5</strain>
    </source>
</reference>
<evidence type="ECO:0000256" key="1">
    <source>
        <dbReference type="ARBA" id="ARBA00022617"/>
    </source>
</evidence>
<keyword evidence="3 4" id="KW-0408">Iron</keyword>
<feature type="transmembrane region" description="Helical" evidence="5">
    <location>
        <begin position="61"/>
        <end position="82"/>
    </location>
</feature>
<feature type="transmembrane region" description="Helical" evidence="5">
    <location>
        <begin position="181"/>
        <end position="208"/>
    </location>
</feature>
<dbReference type="RefSeq" id="WP_258213663.1">
    <property type="nucleotide sequence ID" value="NZ_JANQBD010000008.1"/>
</dbReference>
<evidence type="ECO:0000313" key="7">
    <source>
        <dbReference type="EMBL" id="MCR8632068.1"/>
    </source>
</evidence>
<evidence type="ECO:0000256" key="5">
    <source>
        <dbReference type="SAM" id="Phobius"/>
    </source>
</evidence>
<keyword evidence="5" id="KW-0812">Transmembrane</keyword>
<dbReference type="Gene3D" id="1.10.760.10">
    <property type="entry name" value="Cytochrome c-like domain"/>
    <property type="match status" value="1"/>
</dbReference>
<protein>
    <submittedName>
        <fullName evidence="7">Cytochrome c</fullName>
    </submittedName>
</protein>
<keyword evidence="5" id="KW-0472">Membrane</keyword>
<dbReference type="Pfam" id="PF13442">
    <property type="entry name" value="Cytochrome_CBB3"/>
    <property type="match status" value="1"/>
</dbReference>
<organism evidence="7 8">
    <name type="scientific">Paenibacillus radicis</name>
    <name type="common">ex Xue et al. 2023</name>
    <dbReference type="NCBI Taxonomy" id="2972489"/>
    <lineage>
        <taxon>Bacteria</taxon>
        <taxon>Bacillati</taxon>
        <taxon>Bacillota</taxon>
        <taxon>Bacilli</taxon>
        <taxon>Bacillales</taxon>
        <taxon>Paenibacillaceae</taxon>
        <taxon>Paenibacillus</taxon>
    </lineage>
</organism>
<dbReference type="EMBL" id="JANQBD010000008">
    <property type="protein sequence ID" value="MCR8632068.1"/>
    <property type="molecule type" value="Genomic_DNA"/>
</dbReference>
<sequence>MDFPTIDFGWIGNGNLIGMMAVLHVMINHAVAIGGSILMVSIEYVAIKQQNERLEAFSRWLSKWVLIITTTLGAMTGVGIWFTTTIIQPYAIGSLIRIFHWAWFTEWLVFVSEVILILMYFYTWDRWSGDKKKLHLRTGVALCVMSWLTMVLITGILAAQINPGNWAETLSFWSAFLNETWIPSTLFRTFTAITLGVALLAPVTRWFVKNRLDRVTVAKLFGKWLLLSVPLMLASGIWYQRTLPEKAQSLVVWGSGMSDFTFAIINVTALLLIFVLGIMLLDGRANFPIGLTLFTALFSLLLLAEFEIIRENIRKPYVIYNYMYANGVLKSDLERYKKEGMLRESRLSGIQKVTETNKLQAGEELFRMQCISCHSIDGARRSRAMAVRVNGWSEDAIASFIPNMHQVRSAMPPFAGNEEEVKALAAYIHSVVNEKQVQAGSNAASQK</sequence>
<feature type="transmembrane region" description="Helical" evidence="5">
    <location>
        <begin position="287"/>
        <end position="306"/>
    </location>
</feature>
<proteinExistence type="predicted"/>
<feature type="transmembrane region" description="Helical" evidence="5">
    <location>
        <begin position="260"/>
        <end position="280"/>
    </location>
</feature>
<dbReference type="PROSITE" id="PS51007">
    <property type="entry name" value="CYTC"/>
    <property type="match status" value="1"/>
</dbReference>
<keyword evidence="2 4" id="KW-0479">Metal-binding</keyword>